<protein>
    <submittedName>
        <fullName evidence="2">Uncharacterized protein</fullName>
    </submittedName>
</protein>
<evidence type="ECO:0000256" key="1">
    <source>
        <dbReference type="SAM" id="Phobius"/>
    </source>
</evidence>
<feature type="transmembrane region" description="Helical" evidence="1">
    <location>
        <begin position="124"/>
        <end position="144"/>
    </location>
</feature>
<comment type="caution">
    <text evidence="2">The sequence shown here is derived from an EMBL/GenBank/DDBJ whole genome shotgun (WGS) entry which is preliminary data.</text>
</comment>
<reference evidence="2 3" key="1">
    <citation type="journal article" date="2014" name="Genome Biol. Evol.">
        <title>The genome of the myxosporean Thelohanellus kitauei shows adaptations to nutrient acquisition within its fish host.</title>
        <authorList>
            <person name="Yang Y."/>
            <person name="Xiong J."/>
            <person name="Zhou Z."/>
            <person name="Huo F."/>
            <person name="Miao W."/>
            <person name="Ran C."/>
            <person name="Liu Y."/>
            <person name="Zhang J."/>
            <person name="Feng J."/>
            <person name="Wang M."/>
            <person name="Wang M."/>
            <person name="Wang L."/>
            <person name="Yao B."/>
        </authorList>
    </citation>
    <scope>NUCLEOTIDE SEQUENCE [LARGE SCALE GENOMIC DNA]</scope>
    <source>
        <strain evidence="2">Wuqing</strain>
    </source>
</reference>
<proteinExistence type="predicted"/>
<keyword evidence="1" id="KW-0472">Membrane</keyword>
<dbReference type="Proteomes" id="UP000031668">
    <property type="component" value="Unassembled WGS sequence"/>
</dbReference>
<keyword evidence="1" id="KW-1133">Transmembrane helix</keyword>
<name>A0A0C2IYF1_THEKT</name>
<organism evidence="2 3">
    <name type="scientific">Thelohanellus kitauei</name>
    <name type="common">Myxosporean</name>
    <dbReference type="NCBI Taxonomy" id="669202"/>
    <lineage>
        <taxon>Eukaryota</taxon>
        <taxon>Metazoa</taxon>
        <taxon>Cnidaria</taxon>
        <taxon>Myxozoa</taxon>
        <taxon>Myxosporea</taxon>
        <taxon>Bivalvulida</taxon>
        <taxon>Platysporina</taxon>
        <taxon>Myxobolidae</taxon>
        <taxon>Thelohanellus</taxon>
    </lineage>
</organism>
<dbReference type="EMBL" id="JWZT01002036">
    <property type="protein sequence ID" value="KII70544.1"/>
    <property type="molecule type" value="Genomic_DNA"/>
</dbReference>
<keyword evidence="1" id="KW-0812">Transmembrane</keyword>
<dbReference type="AlphaFoldDB" id="A0A0C2IYF1"/>
<evidence type="ECO:0000313" key="2">
    <source>
        <dbReference type="EMBL" id="KII70544.1"/>
    </source>
</evidence>
<sequence length="167" mass="19594">MLEGPNIYKKNFVAFQCALDMFKAEFGPYSETFKDLNQVEGVEKLVQDSIMKFKGSKKQLTDQIIDIIWQNKTLSVWSHNFLLRHKVSCLVSKYVKDPEPLLMEEKYWTVTVFSQKINFSRSDLTWIHILVTGVIVYSVVTLLLKGCRILCHRRLHNHHKNFSVEEN</sequence>
<keyword evidence="3" id="KW-1185">Reference proteome</keyword>
<gene>
    <name evidence="2" type="ORF">RF11_14862</name>
</gene>
<accession>A0A0C2IYF1</accession>
<evidence type="ECO:0000313" key="3">
    <source>
        <dbReference type="Proteomes" id="UP000031668"/>
    </source>
</evidence>